<dbReference type="Pfam" id="PF09792">
    <property type="entry name" value="But2"/>
    <property type="match status" value="1"/>
</dbReference>
<dbReference type="InterPro" id="IPR018620">
    <property type="entry name" value="Ubiquitin3-bd_protein_But2_C"/>
</dbReference>
<dbReference type="VEuPathDB" id="FungiDB:GMDG_02668"/>
<organism evidence="3">
    <name type="scientific">Pseudogymnoascus destructans</name>
    <dbReference type="NCBI Taxonomy" id="655981"/>
    <lineage>
        <taxon>Eukaryota</taxon>
        <taxon>Fungi</taxon>
        <taxon>Dikarya</taxon>
        <taxon>Ascomycota</taxon>
        <taxon>Pezizomycotina</taxon>
        <taxon>Leotiomycetes</taxon>
        <taxon>Thelebolales</taxon>
        <taxon>Thelebolaceae</taxon>
        <taxon>Pseudogymnoascus</taxon>
    </lineage>
</organism>
<dbReference type="Proteomes" id="UP000077154">
    <property type="component" value="Unassembled WGS sequence"/>
</dbReference>
<dbReference type="RefSeq" id="XP_024324872.1">
    <property type="nucleotide sequence ID" value="XM_024467311.1"/>
</dbReference>
<dbReference type="EMBL" id="KV441393">
    <property type="protein sequence ID" value="OAF59589.1"/>
    <property type="molecule type" value="Genomic_DNA"/>
</dbReference>
<dbReference type="GeneID" id="36286742"/>
<gene>
    <name evidence="3" type="ORF">VC83_03668</name>
</gene>
<reference evidence="3" key="1">
    <citation type="submission" date="2016-03" db="EMBL/GenBank/DDBJ databases">
        <title>Updated assembly of Pseudogymnoascus destructans, the fungus causing white-nose syndrome of bats.</title>
        <authorList>
            <person name="Palmer J.M."/>
            <person name="Drees K.P."/>
            <person name="Foster J.T."/>
            <person name="Lindner D.L."/>
        </authorList>
    </citation>
    <scope>NUCLEOTIDE SEQUENCE [LARGE SCALE GENOMIC DNA]</scope>
    <source>
        <strain evidence="3">20631-21</strain>
    </source>
</reference>
<protein>
    <recommendedName>
        <fullName evidence="2">Ubiquitin 3 binding protein But2 C-terminal domain-containing protein</fullName>
    </recommendedName>
</protein>
<dbReference type="eggNOG" id="ENOG502RJHS">
    <property type="taxonomic scope" value="Eukaryota"/>
</dbReference>
<name>A0A177ABV3_9PEZI</name>
<proteinExistence type="predicted"/>
<evidence type="ECO:0000259" key="2">
    <source>
        <dbReference type="Pfam" id="PF09792"/>
    </source>
</evidence>
<evidence type="ECO:0000256" key="1">
    <source>
        <dbReference type="SAM" id="SignalP"/>
    </source>
</evidence>
<feature type="signal peptide" evidence="1">
    <location>
        <begin position="1"/>
        <end position="19"/>
    </location>
</feature>
<feature type="domain" description="Ubiquitin 3 binding protein But2 C-terminal" evidence="2">
    <location>
        <begin position="35"/>
        <end position="155"/>
    </location>
</feature>
<sequence>MVQTAFTLVLATVATLVSASPVTLDKRCGTTILPSTQIQLKQSQPDTSFPNTALTDKSISISQGSNGSNKVNELIAFTGAVGAFGCSLGITFPTGSVITQSGGPPTLNVHTVPTPLPGNPTFNNIHPAATLFGTVTVLAGQSTVINSRACPTAAEGGLAFVFGYADWQTQTSSVGWTEYVNPANGAGLRGVFLNFNC</sequence>
<dbReference type="OrthoDB" id="5308323at2759"/>
<keyword evidence="1" id="KW-0732">Signal</keyword>
<accession>A0A177ABV3</accession>
<feature type="chain" id="PRO_5008056436" description="Ubiquitin 3 binding protein But2 C-terminal domain-containing protein" evidence="1">
    <location>
        <begin position="20"/>
        <end position="197"/>
    </location>
</feature>
<dbReference type="AlphaFoldDB" id="A0A177ABV3"/>
<evidence type="ECO:0000313" key="3">
    <source>
        <dbReference type="EMBL" id="OAF59589.1"/>
    </source>
</evidence>